<evidence type="ECO:0000313" key="2">
    <source>
        <dbReference type="Proteomes" id="UP001152607"/>
    </source>
</evidence>
<dbReference type="AlphaFoldDB" id="A0A9W4U546"/>
<keyword evidence="2" id="KW-1185">Reference proteome</keyword>
<dbReference type="Proteomes" id="UP001152607">
    <property type="component" value="Unassembled WGS sequence"/>
</dbReference>
<evidence type="ECO:0000313" key="1">
    <source>
        <dbReference type="EMBL" id="CAI6295108.1"/>
    </source>
</evidence>
<proteinExistence type="predicted"/>
<gene>
    <name evidence="1" type="ORF">PDIGIT_LOCUS2615</name>
</gene>
<comment type="caution">
    <text evidence="1">The sequence shown here is derived from an EMBL/GenBank/DDBJ whole genome shotgun (WGS) entry which is preliminary data.</text>
</comment>
<accession>A0A9W4U546</accession>
<name>A0A9W4U546_9PLEO</name>
<organism evidence="1 2">
    <name type="scientific">Periconia digitata</name>
    <dbReference type="NCBI Taxonomy" id="1303443"/>
    <lineage>
        <taxon>Eukaryota</taxon>
        <taxon>Fungi</taxon>
        <taxon>Dikarya</taxon>
        <taxon>Ascomycota</taxon>
        <taxon>Pezizomycotina</taxon>
        <taxon>Dothideomycetes</taxon>
        <taxon>Pleosporomycetidae</taxon>
        <taxon>Pleosporales</taxon>
        <taxon>Massarineae</taxon>
        <taxon>Periconiaceae</taxon>
        <taxon>Periconia</taxon>
    </lineage>
</organism>
<reference evidence="1" key="1">
    <citation type="submission" date="2023-01" db="EMBL/GenBank/DDBJ databases">
        <authorList>
            <person name="Van Ghelder C."/>
            <person name="Rancurel C."/>
        </authorList>
    </citation>
    <scope>NUCLEOTIDE SEQUENCE</scope>
    <source>
        <strain evidence="1">CNCM I-4278</strain>
    </source>
</reference>
<protein>
    <submittedName>
        <fullName evidence="1">Uncharacterized protein</fullName>
    </submittedName>
</protein>
<sequence length="100" mass="10964">MFPPSPLFLHSLPRITATLSVSSSSNGSIWQTAFFPLEMHPSPPLTVCQSIVAFHVPNSDCVFILLFPSDAARYPLLLTAALCVLSFPAFHRVHITPRST</sequence>
<dbReference type="EMBL" id="CAOQHR010000002">
    <property type="protein sequence ID" value="CAI6295108.1"/>
    <property type="molecule type" value="Genomic_DNA"/>
</dbReference>